<evidence type="ECO:0000313" key="7">
    <source>
        <dbReference type="Proteomes" id="UP001240984"/>
    </source>
</evidence>
<keyword evidence="2 5" id="KW-0808">Transferase</keyword>
<comment type="similarity">
    <text evidence="1 5">Belongs to the KptA/TPT1 family.</text>
</comment>
<dbReference type="GO" id="GO:0016740">
    <property type="term" value="F:transferase activity"/>
    <property type="evidence" value="ECO:0007669"/>
    <property type="project" value="UniProtKB-KW"/>
</dbReference>
<comment type="caution">
    <text evidence="6">The sequence shown here is derived from an EMBL/GenBank/DDBJ whole genome shotgun (WGS) entry which is preliminary data.</text>
</comment>
<dbReference type="Proteomes" id="UP001240984">
    <property type="component" value="Unassembled WGS sequence"/>
</dbReference>
<dbReference type="EMBL" id="JAUSRA010000001">
    <property type="protein sequence ID" value="MDP9794395.1"/>
    <property type="molecule type" value="Genomic_DNA"/>
</dbReference>
<gene>
    <name evidence="5" type="primary">kptA</name>
    <name evidence="6" type="ORF">J2S43_002907</name>
</gene>
<evidence type="ECO:0000256" key="5">
    <source>
        <dbReference type="HAMAP-Rule" id="MF_00299"/>
    </source>
</evidence>
<keyword evidence="7" id="KW-1185">Reference proteome</keyword>
<evidence type="ECO:0000313" key="6">
    <source>
        <dbReference type="EMBL" id="MDP9794395.1"/>
    </source>
</evidence>
<name>A0ABT9MSJ1_9ACTN</name>
<dbReference type="PANTHER" id="PTHR12684:SF2">
    <property type="entry name" value="TRNA 2'-PHOSPHOTRANSFERASE 1"/>
    <property type="match status" value="1"/>
</dbReference>
<sequence length="176" mass="19551">MRRISKRLSLVLRHRPESVGITLTADGWVAVPTLLDALARHGLPLTRDQLTRVVDENDKRRFTIEGDRIRANQGHSVTVDLGYEAQEPPETLYHGTADRNLAAIREQGLIKGRRHHVHLSADPDTAHRVGTRHGRPVVLTVEAARMAADGHSFFRSANGVWLTDAVPPEYVAGPRT</sequence>
<dbReference type="SUPFAM" id="SSF56399">
    <property type="entry name" value="ADP-ribosylation"/>
    <property type="match status" value="1"/>
</dbReference>
<evidence type="ECO:0000256" key="1">
    <source>
        <dbReference type="ARBA" id="ARBA00009836"/>
    </source>
</evidence>
<protein>
    <recommendedName>
        <fullName evidence="5">Probable RNA 2'-phosphotransferase</fullName>
        <ecNumber evidence="5">2.7.1.-</ecNumber>
    </recommendedName>
</protein>
<accession>A0ABT9MSJ1</accession>
<dbReference type="InterPro" id="IPR022928">
    <property type="entry name" value="RNA_2'-PTrans_KptA"/>
</dbReference>
<dbReference type="HAMAP" id="MF_00299">
    <property type="entry name" value="KptA"/>
    <property type="match status" value="1"/>
</dbReference>
<dbReference type="Gene3D" id="3.20.170.30">
    <property type="match status" value="1"/>
</dbReference>
<dbReference type="InterPro" id="IPR042080">
    <property type="entry name" value="RNA_2'-PTrans_N"/>
</dbReference>
<comment type="function">
    <text evidence="4 5">Removes the 2'-phosphate from RNA via an intermediate in which the phosphate is ADP-ribosylated by NAD followed by a presumed transesterification to release the RNA and generate ADP-ribose 1''-2''-cyclic phosphate (APPR&gt;P). May function as an ADP-ribosylase.</text>
</comment>
<dbReference type="Pfam" id="PF01885">
    <property type="entry name" value="PTS_2-RNA"/>
    <property type="match status" value="1"/>
</dbReference>
<evidence type="ECO:0000256" key="2">
    <source>
        <dbReference type="ARBA" id="ARBA00022679"/>
    </source>
</evidence>
<organism evidence="6 7">
    <name type="scientific">Catenuloplanes nepalensis</name>
    <dbReference type="NCBI Taxonomy" id="587533"/>
    <lineage>
        <taxon>Bacteria</taxon>
        <taxon>Bacillati</taxon>
        <taxon>Actinomycetota</taxon>
        <taxon>Actinomycetes</taxon>
        <taxon>Micromonosporales</taxon>
        <taxon>Micromonosporaceae</taxon>
        <taxon>Catenuloplanes</taxon>
    </lineage>
</organism>
<dbReference type="EC" id="2.7.1.-" evidence="5"/>
<dbReference type="InterPro" id="IPR042081">
    <property type="entry name" value="RNA_2'-PTrans_C"/>
</dbReference>
<reference evidence="6 7" key="1">
    <citation type="submission" date="2023-07" db="EMBL/GenBank/DDBJ databases">
        <title>Sequencing the genomes of 1000 actinobacteria strains.</title>
        <authorList>
            <person name="Klenk H.-P."/>
        </authorList>
    </citation>
    <scope>NUCLEOTIDE SEQUENCE [LARGE SCALE GENOMIC DNA]</scope>
    <source>
        <strain evidence="6 7">DSM 44710</strain>
    </source>
</reference>
<dbReference type="PANTHER" id="PTHR12684">
    <property type="entry name" value="PUTATIVE PHOSPHOTRANSFERASE"/>
    <property type="match status" value="1"/>
</dbReference>
<proteinExistence type="inferred from homology"/>
<keyword evidence="3 5" id="KW-0520">NAD</keyword>
<dbReference type="InterPro" id="IPR002745">
    <property type="entry name" value="Ptrans_KptA/Tpt1"/>
</dbReference>
<dbReference type="Gene3D" id="1.10.10.970">
    <property type="entry name" value="RNA 2'-phosphotransferase, Tpt1/KptA family, N-terminal domain"/>
    <property type="match status" value="1"/>
</dbReference>
<evidence type="ECO:0000256" key="3">
    <source>
        <dbReference type="ARBA" id="ARBA00023027"/>
    </source>
</evidence>
<evidence type="ECO:0000256" key="4">
    <source>
        <dbReference type="ARBA" id="ARBA00025212"/>
    </source>
</evidence>
<dbReference type="NCBIfam" id="NF002014">
    <property type="entry name" value="PRK00819.1-4"/>
    <property type="match status" value="1"/>
</dbReference>